<dbReference type="PROSITE" id="PS50262">
    <property type="entry name" value="G_PROTEIN_RECEP_F1_2"/>
    <property type="match status" value="1"/>
</dbReference>
<keyword evidence="7 8" id="KW-0807">Transducer</keyword>
<dbReference type="PANTHER" id="PTHR24243">
    <property type="entry name" value="G-PROTEIN COUPLED RECEPTOR"/>
    <property type="match status" value="1"/>
</dbReference>
<feature type="compositionally biased region" description="Polar residues" evidence="9">
    <location>
        <begin position="162"/>
        <end position="173"/>
    </location>
</feature>
<evidence type="ECO:0000256" key="10">
    <source>
        <dbReference type="SAM" id="Phobius"/>
    </source>
</evidence>
<evidence type="ECO:0000313" key="13">
    <source>
        <dbReference type="Proteomes" id="UP000597762"/>
    </source>
</evidence>
<dbReference type="SUPFAM" id="SSF81321">
    <property type="entry name" value="Family A G protein-coupled receptor-like"/>
    <property type="match status" value="1"/>
</dbReference>
<evidence type="ECO:0000256" key="4">
    <source>
        <dbReference type="ARBA" id="ARBA00023040"/>
    </source>
</evidence>
<name>A0A812ESH0_ACAPH</name>
<evidence type="ECO:0000259" key="11">
    <source>
        <dbReference type="PROSITE" id="PS50262"/>
    </source>
</evidence>
<dbReference type="OrthoDB" id="6145535at2759"/>
<keyword evidence="13" id="KW-1185">Reference proteome</keyword>
<keyword evidence="3 10" id="KW-1133">Transmembrane helix</keyword>
<evidence type="ECO:0000313" key="12">
    <source>
        <dbReference type="EMBL" id="CAE1328336.1"/>
    </source>
</evidence>
<keyword evidence="4 8" id="KW-0297">G-protein coupled receptor</keyword>
<dbReference type="GO" id="GO:0005886">
    <property type="term" value="C:plasma membrane"/>
    <property type="evidence" value="ECO:0007669"/>
    <property type="project" value="TreeGrafter"/>
</dbReference>
<keyword evidence="2 8" id="KW-0812">Transmembrane</keyword>
<evidence type="ECO:0000256" key="6">
    <source>
        <dbReference type="ARBA" id="ARBA00023170"/>
    </source>
</evidence>
<reference evidence="12" key="1">
    <citation type="submission" date="2021-01" db="EMBL/GenBank/DDBJ databases">
        <authorList>
            <person name="Li R."/>
            <person name="Bekaert M."/>
        </authorList>
    </citation>
    <scope>NUCLEOTIDE SEQUENCE</scope>
    <source>
        <strain evidence="12">Farmed</strain>
    </source>
</reference>
<feature type="transmembrane region" description="Helical" evidence="10">
    <location>
        <begin position="114"/>
        <end position="137"/>
    </location>
</feature>
<protein>
    <submittedName>
        <fullName evidence="12">HCRTR2</fullName>
    </submittedName>
</protein>
<gene>
    <name evidence="12" type="ORF">SPHA_77909</name>
</gene>
<sequence length="296" mass="33691">MPFEICDISYPYMFDAPVACKLLRFVESITIIASAATLICVAFDRYFKICRPFHKFPLRTARILCFVSVVLSLFMSWPALVIFGRKSIPTSDPNITGVECTVDDNIRDRVYPTLYYGTLLGVFFIALCIITTLYTLIGRMVWKVKRTTIGEVIDNTRRPSAASLQMTPSSGNVSKEERRGSLDSLSTPVPNSRQAIRAGRTTMIFITVTVIFVLSFLPFLTVTLLKAAKVAFNEFETHQEELIYNVCVRSYFINNSVNPLIYSVMNINFRRECLAIFRRSFEACQSLKKIKTLQKK</sequence>
<organism evidence="12 13">
    <name type="scientific">Acanthosepion pharaonis</name>
    <name type="common">Pharaoh cuttlefish</name>
    <name type="synonym">Sepia pharaonis</name>
    <dbReference type="NCBI Taxonomy" id="158019"/>
    <lineage>
        <taxon>Eukaryota</taxon>
        <taxon>Metazoa</taxon>
        <taxon>Spiralia</taxon>
        <taxon>Lophotrochozoa</taxon>
        <taxon>Mollusca</taxon>
        <taxon>Cephalopoda</taxon>
        <taxon>Coleoidea</taxon>
        <taxon>Decapodiformes</taxon>
        <taxon>Sepiida</taxon>
        <taxon>Sepiina</taxon>
        <taxon>Sepiidae</taxon>
        <taxon>Acanthosepion</taxon>
    </lineage>
</organism>
<dbReference type="GO" id="GO:0004930">
    <property type="term" value="F:G protein-coupled receptor activity"/>
    <property type="evidence" value="ECO:0007669"/>
    <property type="project" value="UniProtKB-KW"/>
</dbReference>
<comment type="caution">
    <text evidence="12">The sequence shown here is derived from an EMBL/GenBank/DDBJ whole genome shotgun (WGS) entry which is preliminary data.</text>
</comment>
<feature type="transmembrane region" description="Helical" evidence="10">
    <location>
        <begin position="63"/>
        <end position="83"/>
    </location>
</feature>
<dbReference type="PANTHER" id="PTHR24243:SF233">
    <property type="entry name" value="THYROTROPIN-RELEASING HORMONE RECEPTOR"/>
    <property type="match status" value="1"/>
</dbReference>
<dbReference type="CDD" id="cd00637">
    <property type="entry name" value="7tm_classA_rhodopsin-like"/>
    <property type="match status" value="1"/>
</dbReference>
<dbReference type="PROSITE" id="PS00237">
    <property type="entry name" value="G_PROTEIN_RECEP_F1_1"/>
    <property type="match status" value="1"/>
</dbReference>
<feature type="domain" description="G-protein coupled receptors family 1 profile" evidence="11">
    <location>
        <begin position="1"/>
        <end position="262"/>
    </location>
</feature>
<accession>A0A812ESH0</accession>
<evidence type="ECO:0000256" key="1">
    <source>
        <dbReference type="ARBA" id="ARBA00004141"/>
    </source>
</evidence>
<evidence type="ECO:0000256" key="5">
    <source>
        <dbReference type="ARBA" id="ARBA00023136"/>
    </source>
</evidence>
<dbReference type="PRINTS" id="PR00237">
    <property type="entry name" value="GPCRRHODOPSN"/>
</dbReference>
<keyword evidence="5 10" id="KW-0472">Membrane</keyword>
<evidence type="ECO:0000256" key="9">
    <source>
        <dbReference type="SAM" id="MobiDB-lite"/>
    </source>
</evidence>
<evidence type="ECO:0000256" key="7">
    <source>
        <dbReference type="ARBA" id="ARBA00023224"/>
    </source>
</evidence>
<dbReference type="InterPro" id="IPR000276">
    <property type="entry name" value="GPCR_Rhodpsn"/>
</dbReference>
<dbReference type="AlphaFoldDB" id="A0A812ESH0"/>
<dbReference type="InterPro" id="IPR017452">
    <property type="entry name" value="GPCR_Rhodpsn_7TM"/>
</dbReference>
<feature type="transmembrane region" description="Helical" evidence="10">
    <location>
        <begin position="22"/>
        <end position="43"/>
    </location>
</feature>
<dbReference type="Pfam" id="PF00001">
    <property type="entry name" value="7tm_1"/>
    <property type="match status" value="1"/>
</dbReference>
<comment type="similarity">
    <text evidence="8">Belongs to the G-protein coupled receptor 1 family.</text>
</comment>
<comment type="subcellular location">
    <subcellularLocation>
        <location evidence="1">Membrane</location>
        <topology evidence="1">Multi-pass membrane protein</topology>
    </subcellularLocation>
</comment>
<dbReference type="Proteomes" id="UP000597762">
    <property type="component" value="Unassembled WGS sequence"/>
</dbReference>
<feature type="transmembrane region" description="Helical" evidence="10">
    <location>
        <begin position="203"/>
        <end position="225"/>
    </location>
</feature>
<feature type="region of interest" description="Disordered" evidence="9">
    <location>
        <begin position="162"/>
        <end position="188"/>
    </location>
</feature>
<proteinExistence type="inferred from homology"/>
<evidence type="ECO:0000256" key="3">
    <source>
        <dbReference type="ARBA" id="ARBA00022989"/>
    </source>
</evidence>
<dbReference type="EMBL" id="CAHIKZ030005525">
    <property type="protein sequence ID" value="CAE1328336.1"/>
    <property type="molecule type" value="Genomic_DNA"/>
</dbReference>
<dbReference type="Gene3D" id="1.20.1070.10">
    <property type="entry name" value="Rhodopsin 7-helix transmembrane proteins"/>
    <property type="match status" value="1"/>
</dbReference>
<evidence type="ECO:0000256" key="8">
    <source>
        <dbReference type="RuleBase" id="RU000688"/>
    </source>
</evidence>
<evidence type="ECO:0000256" key="2">
    <source>
        <dbReference type="ARBA" id="ARBA00022692"/>
    </source>
</evidence>
<keyword evidence="6 8" id="KW-0675">Receptor</keyword>